<keyword evidence="2" id="KW-1185">Reference proteome</keyword>
<dbReference type="Proteomes" id="UP000276133">
    <property type="component" value="Unassembled WGS sequence"/>
</dbReference>
<organism evidence="1 2">
    <name type="scientific">Brachionus plicatilis</name>
    <name type="common">Marine rotifer</name>
    <name type="synonym">Brachionus muelleri</name>
    <dbReference type="NCBI Taxonomy" id="10195"/>
    <lineage>
        <taxon>Eukaryota</taxon>
        <taxon>Metazoa</taxon>
        <taxon>Spiralia</taxon>
        <taxon>Gnathifera</taxon>
        <taxon>Rotifera</taxon>
        <taxon>Eurotatoria</taxon>
        <taxon>Monogononta</taxon>
        <taxon>Pseudotrocha</taxon>
        <taxon>Ploima</taxon>
        <taxon>Brachionidae</taxon>
        <taxon>Brachionus</taxon>
    </lineage>
</organism>
<gene>
    <name evidence="1" type="ORF">BpHYR1_017569</name>
</gene>
<sequence length="80" mass="9695">MKKIVFIISLAKIQSKIKMKKIVFIYSKSQLKILFLQLKQDITRIRGKLSGYSEWISVLHFSQWLENLNKFIIKQIKYRY</sequence>
<reference evidence="1 2" key="1">
    <citation type="journal article" date="2018" name="Sci. Rep.">
        <title>Genomic signatures of local adaptation to the degree of environmental predictability in rotifers.</title>
        <authorList>
            <person name="Franch-Gras L."/>
            <person name="Hahn C."/>
            <person name="Garcia-Roger E.M."/>
            <person name="Carmona M.J."/>
            <person name="Serra M."/>
            <person name="Gomez A."/>
        </authorList>
    </citation>
    <scope>NUCLEOTIDE SEQUENCE [LARGE SCALE GENOMIC DNA]</scope>
    <source>
        <strain evidence="1">HYR1</strain>
    </source>
</reference>
<name>A0A3M7Q582_BRAPC</name>
<proteinExistence type="predicted"/>
<dbReference type="AlphaFoldDB" id="A0A3M7Q582"/>
<evidence type="ECO:0000313" key="1">
    <source>
        <dbReference type="EMBL" id="RNA06399.1"/>
    </source>
</evidence>
<comment type="caution">
    <text evidence="1">The sequence shown here is derived from an EMBL/GenBank/DDBJ whole genome shotgun (WGS) entry which is preliminary data.</text>
</comment>
<evidence type="ECO:0000313" key="2">
    <source>
        <dbReference type="Proteomes" id="UP000276133"/>
    </source>
</evidence>
<dbReference type="EMBL" id="REGN01007406">
    <property type="protein sequence ID" value="RNA06399.1"/>
    <property type="molecule type" value="Genomic_DNA"/>
</dbReference>
<protein>
    <submittedName>
        <fullName evidence="1">Uncharacterized protein</fullName>
    </submittedName>
</protein>
<accession>A0A3M7Q582</accession>